<gene>
    <name evidence="1" type="ORF">ACOLOM_LOCUS6622</name>
</gene>
<evidence type="ECO:0000313" key="2">
    <source>
        <dbReference type="Proteomes" id="UP000789525"/>
    </source>
</evidence>
<keyword evidence="2" id="KW-1185">Reference proteome</keyword>
<dbReference type="EMBL" id="CAJVPT010013809">
    <property type="protein sequence ID" value="CAG8599265.1"/>
    <property type="molecule type" value="Genomic_DNA"/>
</dbReference>
<name>A0ACA9MNZ2_9GLOM</name>
<protein>
    <submittedName>
        <fullName evidence="1">15553_t:CDS:1</fullName>
    </submittedName>
</protein>
<reference evidence="1" key="1">
    <citation type="submission" date="2021-06" db="EMBL/GenBank/DDBJ databases">
        <authorList>
            <person name="Kallberg Y."/>
            <person name="Tangrot J."/>
            <person name="Rosling A."/>
        </authorList>
    </citation>
    <scope>NUCLEOTIDE SEQUENCE</scope>
    <source>
        <strain evidence="1">CL356</strain>
    </source>
</reference>
<sequence>PSAIAATGGMAQNYRGKGGSHYTSSLELAMRMIQGEIIYDVTLDESLISIGNPCTSPVALGTTVGLFTSSLVVYSFGTKKRGALWAF</sequence>
<organism evidence="1 2">
    <name type="scientific">Acaulospora colombiana</name>
    <dbReference type="NCBI Taxonomy" id="27376"/>
    <lineage>
        <taxon>Eukaryota</taxon>
        <taxon>Fungi</taxon>
        <taxon>Fungi incertae sedis</taxon>
        <taxon>Mucoromycota</taxon>
        <taxon>Glomeromycotina</taxon>
        <taxon>Glomeromycetes</taxon>
        <taxon>Diversisporales</taxon>
        <taxon>Acaulosporaceae</taxon>
        <taxon>Acaulospora</taxon>
    </lineage>
</organism>
<proteinExistence type="predicted"/>
<evidence type="ECO:0000313" key="1">
    <source>
        <dbReference type="EMBL" id="CAG8599265.1"/>
    </source>
</evidence>
<accession>A0ACA9MNZ2</accession>
<dbReference type="Proteomes" id="UP000789525">
    <property type="component" value="Unassembled WGS sequence"/>
</dbReference>
<feature type="non-terminal residue" evidence="1">
    <location>
        <position position="1"/>
    </location>
</feature>
<comment type="caution">
    <text evidence="1">The sequence shown here is derived from an EMBL/GenBank/DDBJ whole genome shotgun (WGS) entry which is preliminary data.</text>
</comment>